<evidence type="ECO:0000313" key="4">
    <source>
        <dbReference type="EMBL" id="AEE17661.1"/>
    </source>
</evidence>
<accession>F4LL87</accession>
<feature type="transmembrane region" description="Helical" evidence="3">
    <location>
        <begin position="224"/>
        <end position="243"/>
    </location>
</feature>
<keyword evidence="2 4" id="KW-0808">Transferase</keyword>
<dbReference type="Pfam" id="PF03808">
    <property type="entry name" value="Glyco_tran_WecG"/>
    <property type="match status" value="1"/>
</dbReference>
<dbReference type="PANTHER" id="PTHR34136">
    <property type="match status" value="1"/>
</dbReference>
<keyword evidence="5" id="KW-1185">Reference proteome</keyword>
<keyword evidence="3" id="KW-0472">Membrane</keyword>
<dbReference type="InterPro" id="IPR004629">
    <property type="entry name" value="WecG_TagA_CpsF"/>
</dbReference>
<keyword evidence="1" id="KW-0328">Glycosyltransferase</keyword>
<dbReference type="OrthoDB" id="357801at2"/>
<evidence type="ECO:0000313" key="5">
    <source>
        <dbReference type="Proteomes" id="UP000006546"/>
    </source>
</evidence>
<evidence type="ECO:0000256" key="1">
    <source>
        <dbReference type="ARBA" id="ARBA00022676"/>
    </source>
</evidence>
<dbReference type="RefSeq" id="WP_013759362.1">
    <property type="nucleotide sequence ID" value="NC_015500.1"/>
</dbReference>
<proteinExistence type="predicted"/>
<protein>
    <submittedName>
        <fullName evidence="4">Glycosyl transferase WecB/TagA/CpsF</fullName>
    </submittedName>
</protein>
<dbReference type="Proteomes" id="UP000006546">
    <property type="component" value="Chromosome"/>
</dbReference>
<name>F4LL87_TREBD</name>
<dbReference type="KEGG" id="tbe:Trebr_2252"/>
<dbReference type="PANTHER" id="PTHR34136:SF1">
    <property type="entry name" value="UDP-N-ACETYL-D-MANNOSAMINURONIC ACID TRANSFERASE"/>
    <property type="match status" value="1"/>
</dbReference>
<dbReference type="AlphaFoldDB" id="F4LL87"/>
<dbReference type="GO" id="GO:0016758">
    <property type="term" value="F:hexosyltransferase activity"/>
    <property type="evidence" value="ECO:0007669"/>
    <property type="project" value="TreeGrafter"/>
</dbReference>
<organism evidence="4 5">
    <name type="scientific">Treponema brennaborense (strain DSM 12168 / CIP 105900 / DD5/3)</name>
    <dbReference type="NCBI Taxonomy" id="906968"/>
    <lineage>
        <taxon>Bacteria</taxon>
        <taxon>Pseudomonadati</taxon>
        <taxon>Spirochaetota</taxon>
        <taxon>Spirochaetia</taxon>
        <taxon>Spirochaetales</taxon>
        <taxon>Treponemataceae</taxon>
        <taxon>Treponema</taxon>
    </lineage>
</organism>
<dbReference type="STRING" id="906968.Trebr_2252"/>
<keyword evidence="3" id="KW-0812">Transmembrane</keyword>
<sequence>MATKRISLLRIPIDILPPEQVEQEILELVEKPGTKQIIFLSVWGLLKARSNAKFRECVNNADLILPVSKSLLHGASFLKLAVPVRYDPFSAVISFLNALDSRYKSVYLFGDRKKTLSKAEHNVRMTFPGLHVIGRYVGYYPKHVEPDIVSAIYKASPSLVLISDGVSEKDCWPYHRRNRFSSSTFVYYRDMIGIFAKRVKHVSPKIFDKGLEIWGEILHNPLKIFLVFPFFWYIIVLVWYKIIKPDQ</sequence>
<keyword evidence="3" id="KW-1133">Transmembrane helix</keyword>
<dbReference type="eggNOG" id="COG1922">
    <property type="taxonomic scope" value="Bacteria"/>
</dbReference>
<evidence type="ECO:0000256" key="3">
    <source>
        <dbReference type="SAM" id="Phobius"/>
    </source>
</evidence>
<dbReference type="HOGENOM" id="CLU_063203_3_1_12"/>
<evidence type="ECO:0000256" key="2">
    <source>
        <dbReference type="ARBA" id="ARBA00022679"/>
    </source>
</evidence>
<gene>
    <name evidence="4" type="ordered locus">Trebr_2252</name>
</gene>
<reference evidence="5" key="1">
    <citation type="submission" date="2011-04" db="EMBL/GenBank/DDBJ databases">
        <title>The complete genome of Treponema brennaborense DSM 12168.</title>
        <authorList>
            <person name="Lucas S."/>
            <person name="Han J."/>
            <person name="Lapidus A."/>
            <person name="Bruce D."/>
            <person name="Goodwin L."/>
            <person name="Pitluck S."/>
            <person name="Peters L."/>
            <person name="Kyrpides N."/>
            <person name="Mavromatis K."/>
            <person name="Ivanova N."/>
            <person name="Mikhailova N."/>
            <person name="Pagani I."/>
            <person name="Teshima H."/>
            <person name="Detter J.C."/>
            <person name="Tapia R."/>
            <person name="Han C."/>
            <person name="Land M."/>
            <person name="Hauser L."/>
            <person name="Markowitz V."/>
            <person name="Cheng J.-F."/>
            <person name="Hugenholtz P."/>
            <person name="Woyke T."/>
            <person name="Wu D."/>
            <person name="Gronow S."/>
            <person name="Wellnitz S."/>
            <person name="Brambilla E."/>
            <person name="Klenk H.-P."/>
            <person name="Eisen J.A."/>
        </authorList>
    </citation>
    <scope>NUCLEOTIDE SEQUENCE [LARGE SCALE GENOMIC DNA]</scope>
    <source>
        <strain evidence="5">DSM 12168 / CIP 105900 / DD5/3</strain>
    </source>
</reference>
<dbReference type="EMBL" id="CP002696">
    <property type="protein sequence ID" value="AEE17661.1"/>
    <property type="molecule type" value="Genomic_DNA"/>
</dbReference>